<evidence type="ECO:0000259" key="1">
    <source>
        <dbReference type="PROSITE" id="PS50191"/>
    </source>
</evidence>
<dbReference type="InterPro" id="IPR001251">
    <property type="entry name" value="CRAL-TRIO_dom"/>
</dbReference>
<dbReference type="Proteomes" id="UP000694865">
    <property type="component" value="Unplaced"/>
</dbReference>
<dbReference type="InterPro" id="IPR011074">
    <property type="entry name" value="CRAL/TRIO_N_dom"/>
</dbReference>
<organism evidence="2 3">
    <name type="scientific">Saccoglossus kowalevskii</name>
    <name type="common">Acorn worm</name>
    <dbReference type="NCBI Taxonomy" id="10224"/>
    <lineage>
        <taxon>Eukaryota</taxon>
        <taxon>Metazoa</taxon>
        <taxon>Hemichordata</taxon>
        <taxon>Enteropneusta</taxon>
        <taxon>Harrimaniidae</taxon>
        <taxon>Saccoglossus</taxon>
    </lineage>
</organism>
<evidence type="ECO:0000313" key="2">
    <source>
        <dbReference type="Proteomes" id="UP000694865"/>
    </source>
</evidence>
<dbReference type="Pfam" id="PF00650">
    <property type="entry name" value="CRAL_TRIO"/>
    <property type="match status" value="1"/>
</dbReference>
<evidence type="ECO:0000313" key="3">
    <source>
        <dbReference type="RefSeq" id="XP_006821038.1"/>
    </source>
</evidence>
<protein>
    <submittedName>
        <fullName evidence="3">Alpha-tocopherol transfer protein-like</fullName>
    </submittedName>
</protein>
<dbReference type="SMART" id="SM01100">
    <property type="entry name" value="CRAL_TRIO_N"/>
    <property type="match status" value="1"/>
</dbReference>
<proteinExistence type="predicted"/>
<dbReference type="PANTHER" id="PTHR10174">
    <property type="entry name" value="ALPHA-TOCOPHEROL TRANSFER PROTEIN-RELATED"/>
    <property type="match status" value="1"/>
</dbReference>
<name>A0ABM0MLZ7_SACKO</name>
<dbReference type="InterPro" id="IPR036865">
    <property type="entry name" value="CRAL-TRIO_dom_sf"/>
</dbReference>
<reference evidence="3" key="1">
    <citation type="submission" date="2025-08" db="UniProtKB">
        <authorList>
            <consortium name="RefSeq"/>
        </authorList>
    </citation>
    <scope>IDENTIFICATION</scope>
    <source>
        <tissue evidence="3">Testes</tissue>
    </source>
</reference>
<dbReference type="GeneID" id="102801534"/>
<accession>A0ABM0MLZ7</accession>
<dbReference type="PRINTS" id="PR00180">
    <property type="entry name" value="CRETINALDHBP"/>
</dbReference>
<keyword evidence="2" id="KW-1185">Reference proteome</keyword>
<dbReference type="SUPFAM" id="SSF52087">
    <property type="entry name" value="CRAL/TRIO domain"/>
    <property type="match status" value="1"/>
</dbReference>
<dbReference type="Pfam" id="PF03765">
    <property type="entry name" value="CRAL_TRIO_N"/>
    <property type="match status" value="1"/>
</dbReference>
<dbReference type="PROSITE" id="PS50191">
    <property type="entry name" value="CRAL_TRIO"/>
    <property type="match status" value="1"/>
</dbReference>
<dbReference type="RefSeq" id="XP_006821038.1">
    <property type="nucleotide sequence ID" value="XM_006820975.1"/>
</dbReference>
<dbReference type="SUPFAM" id="SSF46938">
    <property type="entry name" value="CRAL/TRIO N-terminal domain"/>
    <property type="match status" value="1"/>
</dbReference>
<gene>
    <name evidence="3" type="primary">LOC102801534</name>
</gene>
<dbReference type="Gene3D" id="1.10.8.20">
    <property type="entry name" value="N-terminal domain of phosphatidylinositol transfer protein sec14p"/>
    <property type="match status" value="1"/>
</dbReference>
<dbReference type="CDD" id="cd00170">
    <property type="entry name" value="SEC14"/>
    <property type="match status" value="1"/>
</dbReference>
<dbReference type="Gene3D" id="3.40.525.10">
    <property type="entry name" value="CRAL-TRIO lipid binding domain"/>
    <property type="match status" value="1"/>
</dbReference>
<dbReference type="PANTHER" id="PTHR10174:SF130">
    <property type="entry name" value="ALPHA-TOCOPHEROL TRANSFER PROTEIN-LIKE"/>
    <property type="match status" value="1"/>
</dbReference>
<dbReference type="Gene3D" id="1.20.5.1200">
    <property type="entry name" value="Alpha-tocopherol transfer"/>
    <property type="match status" value="1"/>
</dbReference>
<dbReference type="SMART" id="SM00516">
    <property type="entry name" value="SEC14"/>
    <property type="match status" value="1"/>
</dbReference>
<sequence length="312" mass="35669">MTTAAERVKFRCPLSVTSQQKAKRELNEDETTRKEQLVKLQQLIDTRPDIKFRTDEDFLIRFLRAKKFDADRAFKVLVHYYEVRRQYKDVFTDALPSTVLPVLEANIHFITHGRDNEGRRVLIFKMENWDVEKFGASELTRTATMLLEMLLAEDETQINGIVVIGDAGGLNMGHITKMGPSASRKMLDILQNALPLRFKAMHFVNEPKLFDTAFAIFRPFLSEKLKKRLQFHGDEFGALHNQVPSTLLPVEFGGAVQEYDNKEWREIIKSMTEEFIENNKYGFPKTADTLGGKDQGADAAGGLTGSFKKLDM</sequence>
<dbReference type="InterPro" id="IPR036273">
    <property type="entry name" value="CRAL/TRIO_N_dom_sf"/>
</dbReference>
<feature type="domain" description="CRAL-TRIO" evidence="1">
    <location>
        <begin position="99"/>
        <end position="260"/>
    </location>
</feature>